<feature type="region of interest" description="Disordered" evidence="11">
    <location>
        <begin position="125"/>
        <end position="144"/>
    </location>
</feature>
<dbReference type="PANTHER" id="PTHR12960:SF0">
    <property type="entry name" value="MRNA EXPORT FACTOR GLE1"/>
    <property type="match status" value="1"/>
</dbReference>
<dbReference type="GO" id="GO:0044614">
    <property type="term" value="C:nuclear pore cytoplasmic filaments"/>
    <property type="evidence" value="ECO:0007669"/>
    <property type="project" value="TreeGrafter"/>
</dbReference>
<evidence type="ECO:0000256" key="3">
    <source>
        <dbReference type="ARBA" id="ARBA00022448"/>
    </source>
</evidence>
<sequence>MGQVSFNTFTDESSESDEEEDTLRSGQRDVVAIRLANELDPWDKWEQTCRRRAWYVVRHRGKAGTTINTPTPAPASGVDEIEEILSRFQLQQSYIQKKEREAFEQRNASLWEGIDKAIRDAEQRAADEAEQLASARRRQEEAEKQAKIAREAELKRIEDEKKAAEAKKREEDARKQEQEQQQQKEMANNAFRGGKHVWPVAQREYEHWRSYMTHIKEDILASIATNAEWKKQCFTAKRTITPKVGQLTNSKAEISRITLAISDVLQQARNVPDKDASYRLYTWMLNHLSKCLIRQAEQEVAARQETAFPLARLVMGILLRGHAKLGDVFIARLVKKCPWVLGYVPERGTLTEEEHRKLLGFKTHDETLQSYVSRMVEVRLNLILEAWSSTKTLAEHASPGQDMDP</sequence>
<dbReference type="GO" id="GO:0015031">
    <property type="term" value="P:protein transport"/>
    <property type="evidence" value="ECO:0007669"/>
    <property type="project" value="UniProtKB-KW"/>
</dbReference>
<feature type="compositionally biased region" description="Polar residues" evidence="11">
    <location>
        <begin position="1"/>
        <end position="10"/>
    </location>
</feature>
<evidence type="ECO:0000256" key="4">
    <source>
        <dbReference type="ARBA" id="ARBA00022816"/>
    </source>
</evidence>
<feature type="compositionally biased region" description="Basic and acidic residues" evidence="11">
    <location>
        <begin position="161"/>
        <end position="178"/>
    </location>
</feature>
<evidence type="ECO:0000313" key="13">
    <source>
        <dbReference type="Proteomes" id="UP001214415"/>
    </source>
</evidence>
<evidence type="ECO:0000256" key="9">
    <source>
        <dbReference type="ARBA" id="ARBA00026227"/>
    </source>
</evidence>
<dbReference type="Pfam" id="PF07817">
    <property type="entry name" value="GLE1"/>
    <property type="match status" value="1"/>
</dbReference>
<dbReference type="AlphaFoldDB" id="A0AAF0IXQ7"/>
<keyword evidence="3" id="KW-0813">Transport</keyword>
<evidence type="ECO:0000256" key="5">
    <source>
        <dbReference type="ARBA" id="ARBA00022927"/>
    </source>
</evidence>
<evidence type="ECO:0000256" key="6">
    <source>
        <dbReference type="ARBA" id="ARBA00023010"/>
    </source>
</evidence>
<dbReference type="InterPro" id="IPR038506">
    <property type="entry name" value="GLE1-like_sf"/>
</dbReference>
<evidence type="ECO:0000256" key="8">
    <source>
        <dbReference type="ARBA" id="ARBA00023242"/>
    </source>
</evidence>
<dbReference type="Gene3D" id="1.25.40.510">
    <property type="entry name" value="GLE1-like"/>
    <property type="match status" value="1"/>
</dbReference>
<name>A0AAF0IXQ7_9BASI</name>
<keyword evidence="8" id="KW-0539">Nucleus</keyword>
<protein>
    <recommendedName>
        <fullName evidence="9">mRNA export factor GLE1</fullName>
    </recommendedName>
    <alternativeName>
        <fullName evidence="10">Nucleoporin GLE1</fullName>
    </alternativeName>
</protein>
<proteinExistence type="inferred from homology"/>
<keyword evidence="13" id="KW-1185">Reference proteome</keyword>
<keyword evidence="6" id="KW-0811">Translocation</keyword>
<keyword evidence="4" id="KW-0509">mRNA transport</keyword>
<accession>A0AAF0IXQ7</accession>
<dbReference type="GO" id="GO:0016973">
    <property type="term" value="P:poly(A)+ mRNA export from nucleus"/>
    <property type="evidence" value="ECO:0007669"/>
    <property type="project" value="InterPro"/>
</dbReference>
<dbReference type="PANTHER" id="PTHR12960">
    <property type="entry name" value="GLE-1-RELATED"/>
    <property type="match status" value="1"/>
</dbReference>
<feature type="compositionally biased region" description="Acidic residues" evidence="11">
    <location>
        <begin position="12"/>
        <end position="21"/>
    </location>
</feature>
<feature type="region of interest" description="Disordered" evidence="11">
    <location>
        <begin position="1"/>
        <end position="26"/>
    </location>
</feature>
<evidence type="ECO:0000256" key="2">
    <source>
        <dbReference type="ARBA" id="ARBA00011056"/>
    </source>
</evidence>
<comment type="similarity">
    <text evidence="2">Belongs to the GLE1 family.</text>
</comment>
<comment type="subcellular location">
    <subcellularLocation>
        <location evidence="1">Nucleus</location>
        <location evidence="1">Nuclear pore complex</location>
    </subcellularLocation>
</comment>
<dbReference type="GO" id="GO:0031369">
    <property type="term" value="F:translation initiation factor binding"/>
    <property type="evidence" value="ECO:0007669"/>
    <property type="project" value="TreeGrafter"/>
</dbReference>
<dbReference type="InterPro" id="IPR012476">
    <property type="entry name" value="GLE1"/>
</dbReference>
<gene>
    <name evidence="12" type="primary">GLE1</name>
    <name evidence="12" type="ORF">MEQU1_000718</name>
</gene>
<feature type="region of interest" description="Disordered" evidence="11">
    <location>
        <begin position="161"/>
        <end position="193"/>
    </location>
</feature>
<evidence type="ECO:0000256" key="1">
    <source>
        <dbReference type="ARBA" id="ARBA00004567"/>
    </source>
</evidence>
<dbReference type="GO" id="GO:0000822">
    <property type="term" value="F:inositol hexakisphosphate binding"/>
    <property type="evidence" value="ECO:0007669"/>
    <property type="project" value="TreeGrafter"/>
</dbReference>
<evidence type="ECO:0000256" key="10">
    <source>
        <dbReference type="ARBA" id="ARBA00029983"/>
    </source>
</evidence>
<keyword evidence="7" id="KW-0906">Nuclear pore complex</keyword>
<keyword evidence="5" id="KW-0653">Protein transport</keyword>
<reference evidence="12" key="1">
    <citation type="submission" date="2023-03" db="EMBL/GenBank/DDBJ databases">
        <title>Mating type loci evolution in Malassezia.</title>
        <authorList>
            <person name="Coelho M.A."/>
        </authorList>
    </citation>
    <scope>NUCLEOTIDE SEQUENCE</scope>
    <source>
        <strain evidence="12">CBS 12830</strain>
    </source>
</reference>
<evidence type="ECO:0000313" key="12">
    <source>
        <dbReference type="EMBL" id="WFD22056.1"/>
    </source>
</evidence>
<evidence type="ECO:0000256" key="11">
    <source>
        <dbReference type="SAM" id="MobiDB-lite"/>
    </source>
</evidence>
<organism evidence="12 13">
    <name type="scientific">Malassezia equina</name>
    <dbReference type="NCBI Taxonomy" id="1381935"/>
    <lineage>
        <taxon>Eukaryota</taxon>
        <taxon>Fungi</taxon>
        <taxon>Dikarya</taxon>
        <taxon>Basidiomycota</taxon>
        <taxon>Ustilaginomycotina</taxon>
        <taxon>Malasseziomycetes</taxon>
        <taxon>Malasseziales</taxon>
        <taxon>Malasseziaceae</taxon>
        <taxon>Malassezia</taxon>
    </lineage>
</organism>
<dbReference type="GO" id="GO:0005543">
    <property type="term" value="F:phospholipid binding"/>
    <property type="evidence" value="ECO:0007669"/>
    <property type="project" value="TreeGrafter"/>
</dbReference>
<dbReference type="Proteomes" id="UP001214415">
    <property type="component" value="Chromosome 1"/>
</dbReference>
<dbReference type="GO" id="GO:0005737">
    <property type="term" value="C:cytoplasm"/>
    <property type="evidence" value="ECO:0007669"/>
    <property type="project" value="TreeGrafter"/>
</dbReference>
<evidence type="ECO:0000256" key="7">
    <source>
        <dbReference type="ARBA" id="ARBA00023132"/>
    </source>
</evidence>
<dbReference type="EMBL" id="CP119900">
    <property type="protein sequence ID" value="WFD22056.1"/>
    <property type="molecule type" value="Genomic_DNA"/>
</dbReference>